<feature type="domain" description="Major facilitator superfamily (MFS) profile" evidence="8">
    <location>
        <begin position="10"/>
        <end position="401"/>
    </location>
</feature>
<name>A0AAE3R746_9BACT</name>
<feature type="transmembrane region" description="Helical" evidence="7">
    <location>
        <begin position="377"/>
        <end position="397"/>
    </location>
</feature>
<dbReference type="GO" id="GO:0022857">
    <property type="term" value="F:transmembrane transporter activity"/>
    <property type="evidence" value="ECO:0007669"/>
    <property type="project" value="InterPro"/>
</dbReference>
<dbReference type="InterPro" id="IPR036259">
    <property type="entry name" value="MFS_trans_sf"/>
</dbReference>
<accession>A0AAE3R746</accession>
<organism evidence="9 10">
    <name type="scientific">Xanthocytophaga agilis</name>
    <dbReference type="NCBI Taxonomy" id="3048010"/>
    <lineage>
        <taxon>Bacteria</taxon>
        <taxon>Pseudomonadati</taxon>
        <taxon>Bacteroidota</taxon>
        <taxon>Cytophagia</taxon>
        <taxon>Cytophagales</taxon>
        <taxon>Rhodocytophagaceae</taxon>
        <taxon>Xanthocytophaga</taxon>
    </lineage>
</organism>
<comment type="subcellular location">
    <subcellularLocation>
        <location evidence="1">Endomembrane system</location>
        <topology evidence="1">Multi-pass membrane protein</topology>
    </subcellularLocation>
</comment>
<evidence type="ECO:0000256" key="2">
    <source>
        <dbReference type="ARBA" id="ARBA00008335"/>
    </source>
</evidence>
<proteinExistence type="inferred from homology"/>
<dbReference type="PANTHER" id="PTHR23514">
    <property type="entry name" value="BYPASS OF STOP CODON PROTEIN 6"/>
    <property type="match status" value="1"/>
</dbReference>
<dbReference type="InterPro" id="IPR020846">
    <property type="entry name" value="MFS_dom"/>
</dbReference>
<dbReference type="EMBL" id="JASJOU010000013">
    <property type="protein sequence ID" value="MDJ1504861.1"/>
    <property type="molecule type" value="Genomic_DNA"/>
</dbReference>
<gene>
    <name evidence="9" type="ORF">QNI22_29630</name>
</gene>
<feature type="transmembrane region" description="Helical" evidence="7">
    <location>
        <begin position="326"/>
        <end position="347"/>
    </location>
</feature>
<evidence type="ECO:0000256" key="1">
    <source>
        <dbReference type="ARBA" id="ARBA00004127"/>
    </source>
</evidence>
<dbReference type="Proteomes" id="UP001232063">
    <property type="component" value="Unassembled WGS sequence"/>
</dbReference>
<feature type="transmembrane region" description="Helical" evidence="7">
    <location>
        <begin position="137"/>
        <end position="155"/>
    </location>
</feature>
<dbReference type="SUPFAM" id="SSF103473">
    <property type="entry name" value="MFS general substrate transporter"/>
    <property type="match status" value="1"/>
</dbReference>
<protein>
    <submittedName>
        <fullName evidence="9">MFS transporter</fullName>
    </submittedName>
</protein>
<evidence type="ECO:0000313" key="10">
    <source>
        <dbReference type="Proteomes" id="UP001232063"/>
    </source>
</evidence>
<keyword evidence="10" id="KW-1185">Reference proteome</keyword>
<dbReference type="GO" id="GO:0012505">
    <property type="term" value="C:endomembrane system"/>
    <property type="evidence" value="ECO:0007669"/>
    <property type="project" value="UniProtKB-SubCell"/>
</dbReference>
<comment type="caution">
    <text evidence="9">The sequence shown here is derived from an EMBL/GenBank/DDBJ whole genome shotgun (WGS) entry which is preliminary data.</text>
</comment>
<comment type="similarity">
    <text evidence="2">Belongs to the major facilitator superfamily.</text>
</comment>
<reference evidence="9" key="1">
    <citation type="submission" date="2023-05" db="EMBL/GenBank/DDBJ databases">
        <authorList>
            <person name="Zhang X."/>
        </authorList>
    </citation>
    <scope>NUCLEOTIDE SEQUENCE</scope>
    <source>
        <strain evidence="9">BD1B2-1</strain>
    </source>
</reference>
<feature type="transmembrane region" description="Helical" evidence="7">
    <location>
        <begin position="100"/>
        <end position="125"/>
    </location>
</feature>
<feature type="transmembrane region" description="Helical" evidence="7">
    <location>
        <begin position="243"/>
        <end position="264"/>
    </location>
</feature>
<evidence type="ECO:0000313" key="9">
    <source>
        <dbReference type="EMBL" id="MDJ1504861.1"/>
    </source>
</evidence>
<keyword evidence="6 7" id="KW-0472">Membrane</keyword>
<evidence type="ECO:0000256" key="7">
    <source>
        <dbReference type="SAM" id="Phobius"/>
    </source>
</evidence>
<dbReference type="PANTHER" id="PTHR23514:SF3">
    <property type="entry name" value="BYPASS OF STOP CODON PROTEIN 6"/>
    <property type="match status" value="1"/>
</dbReference>
<feature type="transmembrane region" description="Helical" evidence="7">
    <location>
        <begin position="45"/>
        <end position="64"/>
    </location>
</feature>
<dbReference type="InterPro" id="IPR051788">
    <property type="entry name" value="MFS_Transporter"/>
</dbReference>
<keyword evidence="4 7" id="KW-0812">Transmembrane</keyword>
<evidence type="ECO:0000256" key="6">
    <source>
        <dbReference type="ARBA" id="ARBA00023136"/>
    </source>
</evidence>
<feature type="transmembrane region" description="Helical" evidence="7">
    <location>
        <begin position="204"/>
        <end position="223"/>
    </location>
</feature>
<dbReference type="PROSITE" id="PS50850">
    <property type="entry name" value="MFS"/>
    <property type="match status" value="1"/>
</dbReference>
<evidence type="ECO:0000256" key="5">
    <source>
        <dbReference type="ARBA" id="ARBA00022989"/>
    </source>
</evidence>
<feature type="transmembrane region" description="Helical" evidence="7">
    <location>
        <begin position="76"/>
        <end position="94"/>
    </location>
</feature>
<sequence>MSTSINKDRLFIASCMALITTAMAFGIRAGVLDKIGTQYGITPLELGYIVGTAFWGFTLGIIFGGPLCDFVGMKRLIYLAFFGHLIGIIMTIFSTSFWSFYISTLFVGVANGLVEAVCNPLVTSLYTNNKTQKLHQFHLWFPGGILISTLIVYLLSNILNLGWQVQIATMLIPNIAYGIMFWGQEFPPTERVAAGVSNNEMVKASLSPLFIFMVICMFLTATTEFGPNNWIPTFLKGGSVPSILLLTGTTLVMVICRAFAGNFIHKFENAWVLLFSAVVSALGIWMISKTSGNLAFVASLIFGAGVSFFWPTMLGFVSENIPKTGALGLAVMGGAGMLAQAFALPIIGDIYANLQDTKIASGLSSDAAQLEAGMQTLQYITIIPLFLIAAFTGLVIYKRRNSAVKQQLA</sequence>
<dbReference type="Pfam" id="PF07690">
    <property type="entry name" value="MFS_1"/>
    <property type="match status" value="1"/>
</dbReference>
<dbReference type="Gene3D" id="1.20.1250.20">
    <property type="entry name" value="MFS general substrate transporter like domains"/>
    <property type="match status" value="2"/>
</dbReference>
<dbReference type="RefSeq" id="WP_314516540.1">
    <property type="nucleotide sequence ID" value="NZ_JASJOU010000013.1"/>
</dbReference>
<keyword evidence="5 7" id="KW-1133">Transmembrane helix</keyword>
<keyword evidence="3" id="KW-0813">Transport</keyword>
<feature type="transmembrane region" description="Helical" evidence="7">
    <location>
        <begin position="294"/>
        <end position="314"/>
    </location>
</feature>
<feature type="transmembrane region" description="Helical" evidence="7">
    <location>
        <begin position="271"/>
        <end position="288"/>
    </location>
</feature>
<evidence type="ECO:0000256" key="4">
    <source>
        <dbReference type="ARBA" id="ARBA00022692"/>
    </source>
</evidence>
<evidence type="ECO:0000259" key="8">
    <source>
        <dbReference type="PROSITE" id="PS50850"/>
    </source>
</evidence>
<dbReference type="AlphaFoldDB" id="A0AAE3R746"/>
<evidence type="ECO:0000256" key="3">
    <source>
        <dbReference type="ARBA" id="ARBA00022448"/>
    </source>
</evidence>
<dbReference type="InterPro" id="IPR011701">
    <property type="entry name" value="MFS"/>
</dbReference>
<dbReference type="GO" id="GO:0016020">
    <property type="term" value="C:membrane"/>
    <property type="evidence" value="ECO:0007669"/>
    <property type="project" value="TreeGrafter"/>
</dbReference>